<dbReference type="Gramene" id="C.cajan_44705.t">
    <property type="protein sequence ID" value="C.cajan_44705.t.cds1"/>
    <property type="gene ID" value="C.cajan_44705"/>
</dbReference>
<sequence length="199" mass="22059">MVPFPFGMSEECSFNTSFVLTCNPTLSPQTLFLKEYNSLVRVLNISLDGQLNISLPIAINCLQNESSQSVNESNQHRRFEFDLAPFHLSSKKNKLTVVGSDAAGLLWPSIENAFTVACVSLYDVEELASNESSCSGTFCCETLIQKTLSNFVYLSYTNIFSNLLFDSCGYAFLVKDGAVGIYIILKNRFCNNNTFVTAT</sequence>
<dbReference type="EMBL" id="KQ486194">
    <property type="protein sequence ID" value="KYP31266.1"/>
    <property type="molecule type" value="Genomic_DNA"/>
</dbReference>
<keyword evidence="1" id="KW-0808">Transferase</keyword>
<gene>
    <name evidence="1" type="ORF">KK1_048548</name>
</gene>
<dbReference type="Proteomes" id="UP000075243">
    <property type="component" value="Unassembled WGS sequence"/>
</dbReference>
<keyword evidence="2" id="KW-1185">Reference proteome</keyword>
<proteinExistence type="predicted"/>
<name>A0A151QLV4_CAJCA</name>
<organism evidence="1 2">
    <name type="scientific">Cajanus cajan</name>
    <name type="common">Pigeon pea</name>
    <name type="synonym">Cajanus indicus</name>
    <dbReference type="NCBI Taxonomy" id="3821"/>
    <lineage>
        <taxon>Eukaryota</taxon>
        <taxon>Viridiplantae</taxon>
        <taxon>Streptophyta</taxon>
        <taxon>Embryophyta</taxon>
        <taxon>Tracheophyta</taxon>
        <taxon>Spermatophyta</taxon>
        <taxon>Magnoliopsida</taxon>
        <taxon>eudicotyledons</taxon>
        <taxon>Gunneridae</taxon>
        <taxon>Pentapetalae</taxon>
        <taxon>rosids</taxon>
        <taxon>fabids</taxon>
        <taxon>Fabales</taxon>
        <taxon>Fabaceae</taxon>
        <taxon>Papilionoideae</taxon>
        <taxon>50 kb inversion clade</taxon>
        <taxon>NPAAA clade</taxon>
        <taxon>indigoferoid/millettioid clade</taxon>
        <taxon>Phaseoleae</taxon>
        <taxon>Cajanus</taxon>
    </lineage>
</organism>
<keyword evidence="1" id="KW-0418">Kinase</keyword>
<dbReference type="PANTHER" id="PTHR33491">
    <property type="entry name" value="OSJNBA0016N04.9 PROTEIN"/>
    <property type="match status" value="1"/>
</dbReference>
<evidence type="ECO:0000313" key="1">
    <source>
        <dbReference type="EMBL" id="KYP31266.1"/>
    </source>
</evidence>
<evidence type="ECO:0000313" key="2">
    <source>
        <dbReference type="Proteomes" id="UP000075243"/>
    </source>
</evidence>
<keyword evidence="1" id="KW-0675">Receptor</keyword>
<dbReference type="AlphaFoldDB" id="A0A151QLV4"/>
<dbReference type="STRING" id="3821.A0A151QLV4"/>
<accession>A0A151QLV4</accession>
<protein>
    <submittedName>
        <fullName evidence="1">Wall-associated receptor kinase 2</fullName>
    </submittedName>
</protein>
<reference evidence="1" key="1">
    <citation type="journal article" date="2012" name="Nat. Biotechnol.">
        <title>Draft genome sequence of pigeonpea (Cajanus cajan), an orphan legume crop of resource-poor farmers.</title>
        <authorList>
            <person name="Varshney R.K."/>
            <person name="Chen W."/>
            <person name="Li Y."/>
            <person name="Bharti A.K."/>
            <person name="Saxena R.K."/>
            <person name="Schlueter J.A."/>
            <person name="Donoghue M.T."/>
            <person name="Azam S."/>
            <person name="Fan G."/>
            <person name="Whaley A.M."/>
            <person name="Farmer A.D."/>
            <person name="Sheridan J."/>
            <person name="Iwata A."/>
            <person name="Tuteja R."/>
            <person name="Penmetsa R.V."/>
            <person name="Wu W."/>
            <person name="Upadhyaya H.D."/>
            <person name="Yang S.P."/>
            <person name="Shah T."/>
            <person name="Saxena K.B."/>
            <person name="Michael T."/>
            <person name="McCombie W.R."/>
            <person name="Yang B."/>
            <person name="Zhang G."/>
            <person name="Yang H."/>
            <person name="Wang J."/>
            <person name="Spillane C."/>
            <person name="Cook D.R."/>
            <person name="May G.D."/>
            <person name="Xu X."/>
            <person name="Jackson S.A."/>
        </authorList>
    </citation>
    <scope>NUCLEOTIDE SEQUENCE [LARGE SCALE GENOMIC DNA]</scope>
</reference>
<dbReference type="GO" id="GO:0016301">
    <property type="term" value="F:kinase activity"/>
    <property type="evidence" value="ECO:0007669"/>
    <property type="project" value="UniProtKB-KW"/>
</dbReference>
<dbReference type="OMA" id="CCEITIG"/>